<dbReference type="Pfam" id="PF18912">
    <property type="entry name" value="DZR_2"/>
    <property type="match status" value="1"/>
</dbReference>
<sequence>MLQAILDMLYPPRCPVCEDIVIPKDRKICLPCEKKLQLICEPRCKKCSKPVEDDQAEYCADCRRKDYHFEYGYALWLYDSTMKRSISNFKYGYKKEYAKYYIQEIVKNYGKTILKMDPDIIVPVPIHKSKYRERGYNQAEILAKGIGKELKIPVLSNLIIRNKRTLPQKQLSDKERLRNLQEAFEFNKDLADKYPRSLSRLLLVDDIYTTGSTIEACTNVLKNNGIKQVYFITLCIGKGF</sequence>
<dbReference type="Gene3D" id="3.40.50.2020">
    <property type="match status" value="1"/>
</dbReference>
<accession>A0A0K8J7V6</accession>
<proteinExistence type="inferred from homology"/>
<organism evidence="3 4">
    <name type="scientific">Herbinix luporum</name>
    <dbReference type="NCBI Taxonomy" id="1679721"/>
    <lineage>
        <taxon>Bacteria</taxon>
        <taxon>Bacillati</taxon>
        <taxon>Bacillota</taxon>
        <taxon>Clostridia</taxon>
        <taxon>Lachnospirales</taxon>
        <taxon>Lachnospiraceae</taxon>
        <taxon>Herbinix</taxon>
    </lineage>
</organism>
<dbReference type="PANTHER" id="PTHR47505:SF1">
    <property type="entry name" value="DNA UTILIZATION PROTEIN YHGH"/>
    <property type="match status" value="1"/>
</dbReference>
<reference evidence="4" key="1">
    <citation type="submission" date="2015-09" db="EMBL/GenBank/DDBJ databases">
        <authorList>
            <person name="Wibberg D."/>
        </authorList>
    </citation>
    <scope>NUCLEOTIDE SEQUENCE [LARGE SCALE GENOMIC DNA]</scope>
    <source>
        <strain evidence="4">SD1D</strain>
    </source>
</reference>
<evidence type="ECO:0000259" key="2">
    <source>
        <dbReference type="Pfam" id="PF18912"/>
    </source>
</evidence>
<dbReference type="AlphaFoldDB" id="A0A0K8J7V6"/>
<dbReference type="InterPro" id="IPR044005">
    <property type="entry name" value="DZR_2"/>
</dbReference>
<dbReference type="CDD" id="cd06223">
    <property type="entry name" value="PRTases_typeI"/>
    <property type="match status" value="1"/>
</dbReference>
<keyword evidence="4" id="KW-1185">Reference proteome</keyword>
<protein>
    <recommendedName>
        <fullName evidence="2">Double zinc ribbon domain-containing protein</fullName>
    </recommendedName>
</protein>
<dbReference type="PANTHER" id="PTHR47505">
    <property type="entry name" value="DNA UTILIZATION PROTEIN YHGH"/>
    <property type="match status" value="1"/>
</dbReference>
<gene>
    <name evidence="3" type="ORF">SD1D_2196</name>
</gene>
<dbReference type="InterPro" id="IPR000836">
    <property type="entry name" value="PRTase_dom"/>
</dbReference>
<evidence type="ECO:0000256" key="1">
    <source>
        <dbReference type="ARBA" id="ARBA00008007"/>
    </source>
</evidence>
<dbReference type="KEGG" id="hsd:SD1D_2196"/>
<dbReference type="SUPFAM" id="SSF53271">
    <property type="entry name" value="PRTase-like"/>
    <property type="match status" value="1"/>
</dbReference>
<dbReference type="Proteomes" id="UP000196053">
    <property type="component" value="Chromosome I"/>
</dbReference>
<evidence type="ECO:0000313" key="4">
    <source>
        <dbReference type="Proteomes" id="UP000196053"/>
    </source>
</evidence>
<dbReference type="RefSeq" id="WP_242955222.1">
    <property type="nucleotide sequence ID" value="NZ_DUPS01000047.1"/>
</dbReference>
<evidence type="ECO:0000313" key="3">
    <source>
        <dbReference type="EMBL" id="CUH93711.1"/>
    </source>
</evidence>
<dbReference type="InterPro" id="IPR029057">
    <property type="entry name" value="PRTase-like"/>
</dbReference>
<feature type="domain" description="Double zinc ribbon" evidence="2">
    <location>
        <begin position="5"/>
        <end position="63"/>
    </location>
</feature>
<comment type="similarity">
    <text evidence="1">Belongs to the ComF/GntX family.</text>
</comment>
<dbReference type="EMBL" id="LN879430">
    <property type="protein sequence ID" value="CUH93711.1"/>
    <property type="molecule type" value="Genomic_DNA"/>
</dbReference>
<name>A0A0K8J7V6_9FIRM</name>
<dbReference type="InterPro" id="IPR051910">
    <property type="entry name" value="ComF/GntX_DNA_util-trans"/>
</dbReference>